<evidence type="ECO:0000313" key="14">
    <source>
        <dbReference type="Proteomes" id="UP001168613"/>
    </source>
</evidence>
<keyword evidence="8 10" id="KW-0560">Oxidoreductase</keyword>
<keyword evidence="6 10" id="KW-0521">NADP</keyword>
<dbReference type="SUPFAM" id="SSF63380">
    <property type="entry name" value="Riboflavin synthase domain-like"/>
    <property type="match status" value="1"/>
</dbReference>
<dbReference type="PROSITE" id="PS51384">
    <property type="entry name" value="FAD_FR"/>
    <property type="match status" value="1"/>
</dbReference>
<keyword evidence="4 10" id="KW-0288">FMN</keyword>
<evidence type="ECO:0000256" key="4">
    <source>
        <dbReference type="ARBA" id="ARBA00022643"/>
    </source>
</evidence>
<dbReference type="RefSeq" id="WP_266124708.1">
    <property type="nucleotide sequence ID" value="NZ_JAJHNU010000001.1"/>
</dbReference>
<proteinExistence type="predicted"/>
<keyword evidence="1 10" id="KW-0813">Transport</keyword>
<evidence type="ECO:0000259" key="12">
    <source>
        <dbReference type="PROSITE" id="PS51384"/>
    </source>
</evidence>
<dbReference type="EMBL" id="JAJHNU010000001">
    <property type="protein sequence ID" value="MDN4119802.1"/>
    <property type="molecule type" value="Genomic_DNA"/>
</dbReference>
<dbReference type="PIRSF" id="PIRSF000207">
    <property type="entry name" value="SiR-FP_CysJ"/>
    <property type="match status" value="1"/>
</dbReference>
<evidence type="ECO:0000256" key="5">
    <source>
        <dbReference type="ARBA" id="ARBA00022827"/>
    </source>
</evidence>
<dbReference type="InterPro" id="IPR023173">
    <property type="entry name" value="NADPH_Cyt_P450_Rdtase_alpha"/>
</dbReference>
<name>A0ABT8EEU8_9BURK</name>
<dbReference type="PANTHER" id="PTHR19384">
    <property type="entry name" value="NITRIC OXIDE SYNTHASE-RELATED"/>
    <property type="match status" value="1"/>
</dbReference>
<protein>
    <recommendedName>
        <fullName evidence="10">Sulfite reductase [NADPH] flavoprotein alpha-component</fullName>
        <shortName evidence="10">SiR-FP</shortName>
        <ecNumber evidence="10">1.8.1.2</ecNumber>
    </recommendedName>
</protein>
<evidence type="ECO:0000259" key="11">
    <source>
        <dbReference type="PROSITE" id="PS50902"/>
    </source>
</evidence>
<dbReference type="Pfam" id="PF00667">
    <property type="entry name" value="FAD_binding_1"/>
    <property type="match status" value="1"/>
</dbReference>
<dbReference type="NCBIfam" id="TIGR01931">
    <property type="entry name" value="cysJ"/>
    <property type="match status" value="1"/>
</dbReference>
<dbReference type="PROSITE" id="PS50902">
    <property type="entry name" value="FLAVODOXIN_LIKE"/>
    <property type="match status" value="1"/>
</dbReference>
<keyword evidence="2 10" id="KW-0028">Amino-acid biosynthesis</keyword>
<keyword evidence="3 10" id="KW-0285">Flavoprotein</keyword>
<evidence type="ECO:0000256" key="3">
    <source>
        <dbReference type="ARBA" id="ARBA00022630"/>
    </source>
</evidence>
<dbReference type="EC" id="1.8.1.2" evidence="10"/>
<comment type="cofactor">
    <cofactor evidence="10">
        <name>FAD</name>
        <dbReference type="ChEBI" id="CHEBI:57692"/>
    </cofactor>
    <text evidence="10">Binds 1 FAD per subunit.</text>
</comment>
<evidence type="ECO:0000256" key="8">
    <source>
        <dbReference type="ARBA" id="ARBA00023002"/>
    </source>
</evidence>
<dbReference type="InterPro" id="IPR001094">
    <property type="entry name" value="Flavdoxin-like"/>
</dbReference>
<dbReference type="InterPro" id="IPR017927">
    <property type="entry name" value="FAD-bd_FR_type"/>
</dbReference>
<evidence type="ECO:0000256" key="7">
    <source>
        <dbReference type="ARBA" id="ARBA00022982"/>
    </source>
</evidence>
<dbReference type="PANTHER" id="PTHR19384:SF128">
    <property type="entry name" value="NADPH OXIDOREDUCTASE A"/>
    <property type="match status" value="1"/>
</dbReference>
<dbReference type="InterPro" id="IPR008254">
    <property type="entry name" value="Flavodoxin/NO_synth"/>
</dbReference>
<evidence type="ECO:0000256" key="10">
    <source>
        <dbReference type="PIRNR" id="PIRNR000207"/>
    </source>
</evidence>
<dbReference type="SUPFAM" id="SSF52218">
    <property type="entry name" value="Flavoproteins"/>
    <property type="match status" value="1"/>
</dbReference>
<dbReference type="InterPro" id="IPR010199">
    <property type="entry name" value="CysJ"/>
</dbReference>
<dbReference type="InterPro" id="IPR001433">
    <property type="entry name" value="OxRdtase_FAD/NAD-bd"/>
</dbReference>
<sequence>MPALSRLSATTQGLINQIADELDPAALNWISGYLAGVAHARTSGATASLAQNGLALVPSIAAPAAEQKPATILFGSQTGNAQRVAEQFALRLQQAGIAHRLLRADRYKTRELKDEQLLYVVISTQGEGDPPDDSIAFFEFLSGARAPKLGHLKYGVLGLGDSSYPLFCGIAEKIDARLSELGAQRLLDTGLADLDIETVAIPWQNQAFELLEQEQVKQTTAQSNVTVLGPATHQNQYSRTAPYLATVLAHQIITGRDSSKDIRHYELSLEGSGIRYQPGDALGIWPRQNPKLVTAVIEQLELDPTETVRVQDQEHSLETWLSQYRELTQLTKPFLTELATRTNDSTLHQALSADGLSHLQRLLDTHQVIDALQRFPSQWTATDIVHSLRPLAPRMYSIASSQNVVDEEVHLTVANVQYTFNEQARWGVTTDYLAHIAEGDTVSIFIDANTRFRLPEDPDRDIIMIGPGTGVAPFRAFLQERSFTAGQGRNWLFFGNPHFHSDFLYQTEWQRALEEGELQRLDVAFSREQPEKVYVQHRLLEQAADVYAWIQGGAHVYVCGDAKQMAKDVHQALQAIAQQAGGLTPEQARVWLDELAAQGRYARDVY</sequence>
<evidence type="ECO:0000256" key="2">
    <source>
        <dbReference type="ARBA" id="ARBA00022605"/>
    </source>
</evidence>
<dbReference type="Pfam" id="PF00258">
    <property type="entry name" value="Flavodoxin_1"/>
    <property type="match status" value="1"/>
</dbReference>
<dbReference type="InterPro" id="IPR001709">
    <property type="entry name" value="Flavoprot_Pyr_Nucl_cyt_Rdtase"/>
</dbReference>
<dbReference type="PRINTS" id="PR00371">
    <property type="entry name" value="FPNCR"/>
</dbReference>
<organism evidence="13 14">
    <name type="scientific">Alcaligenes endophyticus</name>
    <dbReference type="NCBI Taxonomy" id="1929088"/>
    <lineage>
        <taxon>Bacteria</taxon>
        <taxon>Pseudomonadati</taxon>
        <taxon>Pseudomonadota</taxon>
        <taxon>Betaproteobacteria</taxon>
        <taxon>Burkholderiales</taxon>
        <taxon>Alcaligenaceae</taxon>
        <taxon>Alcaligenes</taxon>
    </lineage>
</organism>
<dbReference type="SUPFAM" id="SSF52343">
    <property type="entry name" value="Ferredoxin reductase-like, C-terminal NADP-linked domain"/>
    <property type="match status" value="1"/>
</dbReference>
<dbReference type="CDD" id="cd06199">
    <property type="entry name" value="SiR"/>
    <property type="match status" value="1"/>
</dbReference>
<dbReference type="InterPro" id="IPR003097">
    <property type="entry name" value="CysJ-like_FAD-binding"/>
</dbReference>
<keyword evidence="7 10" id="KW-0249">Electron transport</keyword>
<dbReference type="Gene3D" id="3.40.50.360">
    <property type="match status" value="1"/>
</dbReference>
<comment type="cofactor">
    <cofactor evidence="10">
        <name>FMN</name>
        <dbReference type="ChEBI" id="CHEBI:58210"/>
    </cofactor>
    <text evidence="10">Binds 1 FMN per subunit.</text>
</comment>
<keyword evidence="14" id="KW-1185">Reference proteome</keyword>
<dbReference type="Gene3D" id="1.20.990.10">
    <property type="entry name" value="NADPH-cytochrome p450 Reductase, Chain A, domain 3"/>
    <property type="match status" value="1"/>
</dbReference>
<comment type="catalytic activity">
    <reaction evidence="10">
        <text>hydrogen sulfide + 3 NADP(+) + 3 H2O = sulfite + 3 NADPH + 4 H(+)</text>
        <dbReference type="Rhea" id="RHEA:13801"/>
        <dbReference type="ChEBI" id="CHEBI:15377"/>
        <dbReference type="ChEBI" id="CHEBI:15378"/>
        <dbReference type="ChEBI" id="CHEBI:17359"/>
        <dbReference type="ChEBI" id="CHEBI:29919"/>
        <dbReference type="ChEBI" id="CHEBI:57783"/>
        <dbReference type="ChEBI" id="CHEBI:58349"/>
        <dbReference type="EC" id="1.8.1.2"/>
    </reaction>
</comment>
<comment type="pathway">
    <text evidence="10">Sulfur metabolism; hydrogen sulfide biosynthesis; hydrogen sulfide from sulfite (NADPH route): step 1/1.</text>
</comment>
<keyword evidence="9 10" id="KW-0198">Cysteine biosynthesis</keyword>
<dbReference type="Gene3D" id="2.40.30.10">
    <property type="entry name" value="Translation factors"/>
    <property type="match status" value="1"/>
</dbReference>
<reference evidence="13" key="1">
    <citation type="submission" date="2021-11" db="EMBL/GenBank/DDBJ databases">
        <title>Draft genome sequence of Alcaligenes endophyticus type strain CCUG 75668T.</title>
        <authorList>
            <person name="Salva-Serra F."/>
            <person name="Duran R.E."/>
            <person name="Seeger M."/>
            <person name="Moore E.R.B."/>
            <person name="Jaen-Luchoro D."/>
        </authorList>
    </citation>
    <scope>NUCLEOTIDE SEQUENCE</scope>
    <source>
        <strain evidence="13">CCUG 75668</strain>
    </source>
</reference>
<dbReference type="Proteomes" id="UP001168613">
    <property type="component" value="Unassembled WGS sequence"/>
</dbReference>
<dbReference type="Pfam" id="PF00175">
    <property type="entry name" value="NAD_binding_1"/>
    <property type="match status" value="1"/>
</dbReference>
<evidence type="ECO:0000313" key="13">
    <source>
        <dbReference type="EMBL" id="MDN4119802.1"/>
    </source>
</evidence>
<comment type="subunit">
    <text evidence="10">Alpha(8)-beta(8). The alpha component is a flavoprotein, the beta component is a hemoprotein.</text>
</comment>
<evidence type="ECO:0000256" key="9">
    <source>
        <dbReference type="ARBA" id="ARBA00023192"/>
    </source>
</evidence>
<feature type="domain" description="FAD-binding FR-type" evidence="12">
    <location>
        <begin position="240"/>
        <end position="455"/>
    </location>
</feature>
<dbReference type="Gene3D" id="3.40.50.80">
    <property type="entry name" value="Nucleotide-binding domain of ferredoxin-NADP reductase (FNR) module"/>
    <property type="match status" value="1"/>
</dbReference>
<gene>
    <name evidence="13" type="ORF">LMS43_00715</name>
</gene>
<accession>A0ABT8EEU8</accession>
<comment type="caution">
    <text evidence="13">The sequence shown here is derived from an EMBL/GenBank/DDBJ whole genome shotgun (WGS) entry which is preliminary data.</text>
</comment>
<evidence type="ECO:0000256" key="6">
    <source>
        <dbReference type="ARBA" id="ARBA00022857"/>
    </source>
</evidence>
<dbReference type="InterPro" id="IPR039261">
    <property type="entry name" value="FNR_nucleotide-bd"/>
</dbReference>
<feature type="domain" description="Flavodoxin-like" evidence="11">
    <location>
        <begin position="70"/>
        <end position="208"/>
    </location>
</feature>
<dbReference type="GO" id="GO:0004783">
    <property type="term" value="F:sulfite reductase (NADPH) activity"/>
    <property type="evidence" value="ECO:0007669"/>
    <property type="project" value="UniProtKB-EC"/>
</dbReference>
<dbReference type="InterPro" id="IPR017938">
    <property type="entry name" value="Riboflavin_synthase-like_b-brl"/>
</dbReference>
<keyword evidence="5 10" id="KW-0274">FAD</keyword>
<dbReference type="InterPro" id="IPR029039">
    <property type="entry name" value="Flavoprotein-like_sf"/>
</dbReference>
<comment type="function">
    <text evidence="10">Component of the sulfite reductase complex that catalyzes the 6-electron reduction of sulfite to sulfide. This is one of several activities required for the biosynthesis of L-cysteine from sulfate. The flavoprotein component catalyzes the electron flow from NADPH -&gt; FAD -&gt; FMN to the hemoprotein component.</text>
</comment>
<evidence type="ECO:0000256" key="1">
    <source>
        <dbReference type="ARBA" id="ARBA00022448"/>
    </source>
</evidence>
<dbReference type="PRINTS" id="PR00369">
    <property type="entry name" value="FLAVODOXIN"/>
</dbReference>